<dbReference type="EMBL" id="CP121270">
    <property type="protein sequence ID" value="WFP25824.1"/>
    <property type="molecule type" value="Genomic_DNA"/>
</dbReference>
<reference evidence="2" key="2">
    <citation type="submission" date="2022-01" db="EMBL/GenBank/DDBJ databases">
        <authorList>
            <person name="Sanchez-Suarez J."/>
            <person name="Villamil L."/>
            <person name="Diaz L.E."/>
        </authorList>
    </citation>
    <scope>NUCLEOTIDE SEQUENCE</scope>
    <source>
        <strain evidence="2">EUFUS-Z928</strain>
    </source>
</reference>
<keyword evidence="4" id="KW-1185">Reference proteome</keyword>
<keyword evidence="1" id="KW-1133">Transmembrane helix</keyword>
<name>A0AAX3T9D4_9ACTN</name>
<evidence type="ECO:0000313" key="5">
    <source>
        <dbReference type="Proteomes" id="UP001213504"/>
    </source>
</evidence>
<evidence type="ECO:0000313" key="3">
    <source>
        <dbReference type="EMBL" id="WFP25824.1"/>
    </source>
</evidence>
<evidence type="ECO:0000313" key="2">
    <source>
        <dbReference type="EMBL" id="MDF6099681.1"/>
    </source>
</evidence>
<dbReference type="RefSeq" id="WP_240198861.1">
    <property type="nucleotide sequence ID" value="NZ_CP121270.1"/>
</dbReference>
<protein>
    <submittedName>
        <fullName evidence="3">Uncharacterized protein</fullName>
    </submittedName>
</protein>
<proteinExistence type="predicted"/>
<keyword evidence="1" id="KW-0472">Membrane</keyword>
<dbReference type="EMBL" id="JAKJLQ010000001">
    <property type="protein sequence ID" value="MDF6099681.1"/>
    <property type="molecule type" value="Genomic_DNA"/>
</dbReference>
<reference evidence="2" key="1">
    <citation type="journal article" date="2022" name="Data Brief">
        <title>Draft genome sequence data of Gordonia hongkongensis strain EUFUS-Z928 isolated from the octocoral Eunicea fusca.</title>
        <authorList>
            <person name="Sanchez-Suarez J."/>
            <person name="Diaz L."/>
            <person name="Melo-Bolivar J."/>
            <person name="Villamil L."/>
        </authorList>
    </citation>
    <scope>NUCLEOTIDE SEQUENCE</scope>
    <source>
        <strain evidence="2">EUFUS-Z928</strain>
    </source>
</reference>
<reference evidence="3" key="3">
    <citation type="submission" date="2023-04" db="EMBL/GenBank/DDBJ databases">
        <title>Complete genome sequence of a phthalic acid esters degrading bacterial strain.</title>
        <authorList>
            <person name="Weng L."/>
            <person name="Jia Y."/>
            <person name="Ren L."/>
        </authorList>
    </citation>
    <scope>NUCLEOTIDE SEQUENCE</scope>
    <source>
        <strain evidence="3">RL-LY01</strain>
    </source>
</reference>
<feature type="transmembrane region" description="Helical" evidence="1">
    <location>
        <begin position="6"/>
        <end position="29"/>
    </location>
</feature>
<dbReference type="Proteomes" id="UP001213504">
    <property type="component" value="Chromosome"/>
</dbReference>
<organism evidence="3 5">
    <name type="scientific">Gordonia hongkongensis</name>
    <dbReference type="NCBI Taxonomy" id="1701090"/>
    <lineage>
        <taxon>Bacteria</taxon>
        <taxon>Bacillati</taxon>
        <taxon>Actinomycetota</taxon>
        <taxon>Actinomycetes</taxon>
        <taxon>Mycobacteriales</taxon>
        <taxon>Gordoniaceae</taxon>
        <taxon>Gordonia</taxon>
    </lineage>
</organism>
<keyword evidence="1" id="KW-0812">Transmembrane</keyword>
<evidence type="ECO:0000256" key="1">
    <source>
        <dbReference type="SAM" id="Phobius"/>
    </source>
</evidence>
<sequence>MAVWGWILILGGAWCVVSAAVAVIVGRAVRIRDEKERGPRGVPDYIPESTRRLARGGVCVDLADRRRTEGITDTDTD</sequence>
<dbReference type="AlphaFoldDB" id="A0AAX3T9D4"/>
<accession>A0AAX3T9D4</accession>
<dbReference type="Proteomes" id="UP001152308">
    <property type="component" value="Unassembled WGS sequence"/>
</dbReference>
<gene>
    <name evidence="2" type="ORF">L2299_01280</name>
    <name evidence="3" type="ORF">P9A14_04715</name>
</gene>
<evidence type="ECO:0000313" key="4">
    <source>
        <dbReference type="Proteomes" id="UP001152308"/>
    </source>
</evidence>